<name>A0A6I2GC24_9LACT</name>
<evidence type="ECO:0000313" key="8">
    <source>
        <dbReference type="Proteomes" id="UP000430975"/>
    </source>
</evidence>
<evidence type="ECO:0000256" key="2">
    <source>
        <dbReference type="ARBA" id="ARBA00024764"/>
    </source>
</evidence>
<reference evidence="7 9" key="1">
    <citation type="submission" date="2019-11" db="EMBL/GenBank/DDBJ databases">
        <title>Characterisation of Fundicoccus ignavus gen. nov. sp. nov., a novel genus of the family Aerococcaceae from bulk tank milk.</title>
        <authorList>
            <person name="Siebert A."/>
            <person name="Huptas C."/>
            <person name="Wenning M."/>
            <person name="Scherer S."/>
            <person name="Doll E.V."/>
        </authorList>
    </citation>
    <scope>NUCLEOTIDE SEQUENCE [LARGE SCALE GENOMIC DNA]</scope>
    <source>
        <strain evidence="7 9">DSM 109652</strain>
    </source>
</reference>
<dbReference type="EMBL" id="WJQT01000019">
    <property type="protein sequence ID" value="MRJ48067.1"/>
    <property type="molecule type" value="Genomic_DNA"/>
</dbReference>
<accession>A0A6I2GC24</accession>
<organism evidence="6 8">
    <name type="scientific">Fundicoccus ignavus</name>
    <dbReference type="NCBI Taxonomy" id="2664442"/>
    <lineage>
        <taxon>Bacteria</taxon>
        <taxon>Bacillati</taxon>
        <taxon>Bacillota</taxon>
        <taxon>Bacilli</taxon>
        <taxon>Lactobacillales</taxon>
        <taxon>Aerococcaceae</taxon>
        <taxon>Fundicoccus</taxon>
    </lineage>
</organism>
<comment type="similarity">
    <text evidence="1 3">Belongs to the UPF0122 family.</text>
</comment>
<evidence type="ECO:0000256" key="4">
    <source>
        <dbReference type="SAM" id="Coils"/>
    </source>
</evidence>
<gene>
    <name evidence="7" type="ORF">GF867_10870</name>
    <name evidence="6" type="ORF">GIY09_05480</name>
    <name evidence="5" type="ORF">GIY11_04825</name>
</gene>
<evidence type="ECO:0000313" key="6">
    <source>
        <dbReference type="EMBL" id="MRI85327.1"/>
    </source>
</evidence>
<proteinExistence type="inferred from homology"/>
<comment type="function">
    <text evidence="2 3">Might take part in the signal recognition particle (SRP) pathway. This is inferred from the conservation of its genetic proximity to ftsY/ffh. May be a regulatory protein.</text>
</comment>
<evidence type="ECO:0000313" key="9">
    <source>
        <dbReference type="Proteomes" id="UP000440066"/>
    </source>
</evidence>
<evidence type="ECO:0000256" key="3">
    <source>
        <dbReference type="HAMAP-Rule" id="MF_00245"/>
    </source>
</evidence>
<dbReference type="InterPro" id="IPR007394">
    <property type="entry name" value="UPF0122"/>
</dbReference>
<dbReference type="EMBL" id="WJQR01000004">
    <property type="protein sequence ID" value="MRI81336.1"/>
    <property type="molecule type" value="Genomic_DNA"/>
</dbReference>
<keyword evidence="8" id="KW-1185">Reference proteome</keyword>
<dbReference type="PANTHER" id="PTHR40083:SF1">
    <property type="entry name" value="UPF0122 PROTEIN YLXM"/>
    <property type="match status" value="1"/>
</dbReference>
<dbReference type="InterPro" id="IPR013324">
    <property type="entry name" value="RNA_pol_sigma_r3/r4-like"/>
</dbReference>
<dbReference type="PANTHER" id="PTHR40083">
    <property type="entry name" value="UPF0122 PROTEIN CBO2450/CLC_2298"/>
    <property type="match status" value="1"/>
</dbReference>
<dbReference type="AlphaFoldDB" id="A0A6I2GC24"/>
<feature type="coiled-coil region" evidence="4">
    <location>
        <begin position="49"/>
        <end position="109"/>
    </location>
</feature>
<dbReference type="NCBIfam" id="NF045758">
    <property type="entry name" value="YlxM"/>
    <property type="match status" value="1"/>
</dbReference>
<dbReference type="EMBL" id="WJQS01000004">
    <property type="protein sequence ID" value="MRI85327.1"/>
    <property type="molecule type" value="Genomic_DNA"/>
</dbReference>
<dbReference type="RefSeq" id="WP_153833127.1">
    <property type="nucleotide sequence ID" value="NZ_WJQR01000004.1"/>
</dbReference>
<evidence type="ECO:0000313" key="7">
    <source>
        <dbReference type="EMBL" id="MRJ48067.1"/>
    </source>
</evidence>
<dbReference type="HAMAP" id="MF_00245">
    <property type="entry name" value="UPF0122"/>
    <property type="match status" value="1"/>
</dbReference>
<dbReference type="Proteomes" id="UP000469870">
    <property type="component" value="Unassembled WGS sequence"/>
</dbReference>
<reference evidence="8 10" key="2">
    <citation type="submission" date="2019-11" db="EMBL/GenBank/DDBJ databases">
        <title>Characterisation of Fundicoccus ignavus gen. nov. sp. nov., a novel genus of the family Aerococcaceae isolated from bulk tank milk.</title>
        <authorList>
            <person name="Siebert A."/>
            <person name="Huptas C."/>
            <person name="Wenning M."/>
            <person name="Scherer S."/>
            <person name="Doll E.V."/>
        </authorList>
    </citation>
    <scope>NUCLEOTIDE SEQUENCE [LARGE SCALE GENOMIC DNA]</scope>
    <source>
        <strain evidence="5 10">DSM 109653</strain>
        <strain evidence="6 8">WS4759</strain>
    </source>
</reference>
<evidence type="ECO:0000313" key="5">
    <source>
        <dbReference type="EMBL" id="MRI81336.1"/>
    </source>
</evidence>
<dbReference type="SUPFAM" id="SSF88659">
    <property type="entry name" value="Sigma3 and sigma4 domains of RNA polymerase sigma factors"/>
    <property type="match status" value="1"/>
</dbReference>
<dbReference type="Pfam" id="PF04297">
    <property type="entry name" value="UPF0122"/>
    <property type="match status" value="1"/>
</dbReference>
<sequence>MAIHKTLRMNQLFDCYQALLTEKQQQMLELYYEEDLSLAEIAEHYDISRQAVHDNIRRGENALEDYEAKLSIHSKRMQRIDLLNQLAAVEALSAETLELIQQLKEIELT</sequence>
<dbReference type="Proteomes" id="UP000440066">
    <property type="component" value="Unassembled WGS sequence"/>
</dbReference>
<evidence type="ECO:0000256" key="1">
    <source>
        <dbReference type="ARBA" id="ARBA00008720"/>
    </source>
</evidence>
<keyword evidence="4" id="KW-0175">Coiled coil</keyword>
<comment type="caution">
    <text evidence="6">The sequence shown here is derived from an EMBL/GenBank/DDBJ whole genome shotgun (WGS) entry which is preliminary data.</text>
</comment>
<protein>
    <recommendedName>
        <fullName evidence="3">UPF0122 protein GF867_10870</fullName>
    </recommendedName>
</protein>
<dbReference type="Proteomes" id="UP000430975">
    <property type="component" value="Unassembled WGS sequence"/>
</dbReference>
<dbReference type="InterPro" id="IPR036388">
    <property type="entry name" value="WH-like_DNA-bd_sf"/>
</dbReference>
<evidence type="ECO:0000313" key="10">
    <source>
        <dbReference type="Proteomes" id="UP000469870"/>
    </source>
</evidence>
<dbReference type="InterPro" id="IPR054831">
    <property type="entry name" value="UPF0122_fam_protein"/>
</dbReference>
<dbReference type="Gene3D" id="1.10.10.10">
    <property type="entry name" value="Winged helix-like DNA-binding domain superfamily/Winged helix DNA-binding domain"/>
    <property type="match status" value="1"/>
</dbReference>